<evidence type="ECO:0000259" key="5">
    <source>
        <dbReference type="PROSITE" id="PS50109"/>
    </source>
</evidence>
<reference evidence="6" key="1">
    <citation type="submission" date="2023-07" db="EMBL/GenBank/DDBJ databases">
        <title>Gilvimarinus algae sp. nov., isolated from the surface of Kelp.</title>
        <authorList>
            <person name="Sun Y.Y."/>
            <person name="Gong Y."/>
            <person name="Du Z.J."/>
        </authorList>
    </citation>
    <scope>NUCLEOTIDE SEQUENCE</scope>
    <source>
        <strain evidence="6">SDUM040014</strain>
    </source>
</reference>
<dbReference type="SUPFAM" id="SSF55874">
    <property type="entry name" value="ATPase domain of HSP90 chaperone/DNA topoisomerase II/histidine kinase"/>
    <property type="match status" value="1"/>
</dbReference>
<dbReference type="InterPro" id="IPR004358">
    <property type="entry name" value="Sig_transdc_His_kin-like_C"/>
</dbReference>
<dbReference type="CDD" id="cd00075">
    <property type="entry name" value="HATPase"/>
    <property type="match status" value="1"/>
</dbReference>
<keyword evidence="4" id="KW-0472">Membrane</keyword>
<evidence type="ECO:0000256" key="3">
    <source>
        <dbReference type="ARBA" id="ARBA00022553"/>
    </source>
</evidence>
<dbReference type="PRINTS" id="PR00344">
    <property type="entry name" value="BCTRLSENSOR"/>
</dbReference>
<dbReference type="Pfam" id="PF25323">
    <property type="entry name" value="6TM_PilS"/>
    <property type="match status" value="1"/>
</dbReference>
<evidence type="ECO:0000313" key="6">
    <source>
        <dbReference type="EMBL" id="MDO3380800.1"/>
    </source>
</evidence>
<dbReference type="Gene3D" id="1.10.287.130">
    <property type="match status" value="1"/>
</dbReference>
<keyword evidence="3" id="KW-0597">Phosphoprotein</keyword>
<dbReference type="CDD" id="cd00082">
    <property type="entry name" value="HisKA"/>
    <property type="match status" value="1"/>
</dbReference>
<dbReference type="Pfam" id="PF00512">
    <property type="entry name" value="HisKA"/>
    <property type="match status" value="1"/>
</dbReference>
<dbReference type="Proteomes" id="UP001168380">
    <property type="component" value="Unassembled WGS sequence"/>
</dbReference>
<dbReference type="InterPro" id="IPR003594">
    <property type="entry name" value="HATPase_dom"/>
</dbReference>
<dbReference type="Gene3D" id="3.30.565.10">
    <property type="entry name" value="Histidine kinase-like ATPase, C-terminal domain"/>
    <property type="match status" value="1"/>
</dbReference>
<dbReference type="CDD" id="cd00130">
    <property type="entry name" value="PAS"/>
    <property type="match status" value="1"/>
</dbReference>
<gene>
    <name evidence="6" type="ORF">QWI16_01360</name>
</gene>
<evidence type="ECO:0000313" key="7">
    <source>
        <dbReference type="Proteomes" id="UP001168380"/>
    </source>
</evidence>
<dbReference type="SUPFAM" id="SSF47384">
    <property type="entry name" value="Homodimeric domain of signal transducing histidine kinase"/>
    <property type="match status" value="1"/>
</dbReference>
<dbReference type="PANTHER" id="PTHR43065">
    <property type="entry name" value="SENSOR HISTIDINE KINASE"/>
    <property type="match status" value="1"/>
</dbReference>
<dbReference type="RefSeq" id="WP_302710921.1">
    <property type="nucleotide sequence ID" value="NZ_JAULRT010000031.1"/>
</dbReference>
<dbReference type="InterPro" id="IPR005467">
    <property type="entry name" value="His_kinase_dom"/>
</dbReference>
<keyword evidence="6" id="KW-0547">Nucleotide-binding</keyword>
<feature type="domain" description="Histidine kinase" evidence="5">
    <location>
        <begin position="324"/>
        <end position="531"/>
    </location>
</feature>
<dbReference type="InterPro" id="IPR036890">
    <property type="entry name" value="HATPase_C_sf"/>
</dbReference>
<feature type="transmembrane region" description="Helical" evidence="4">
    <location>
        <begin position="157"/>
        <end position="177"/>
    </location>
</feature>
<dbReference type="PROSITE" id="PS50109">
    <property type="entry name" value="HIS_KIN"/>
    <property type="match status" value="1"/>
</dbReference>
<comment type="caution">
    <text evidence="6">The sequence shown here is derived from an EMBL/GenBank/DDBJ whole genome shotgun (WGS) entry which is preliminary data.</text>
</comment>
<dbReference type="Gene3D" id="3.30.450.20">
    <property type="entry name" value="PAS domain"/>
    <property type="match status" value="1"/>
</dbReference>
<evidence type="ECO:0000256" key="4">
    <source>
        <dbReference type="SAM" id="Phobius"/>
    </source>
</evidence>
<sequence>MKSRHQSTEQGYDPYQLLRVYTYYRVLLGCLLLLIHESSLLTNLVGSENSKLFFYTCWGYTGTNLLSLVKLWRRRETPSLRQRFFAIFFDICAITLMMFASGGATSGLGYLMIVSVATAGMLLPAQLAIFMAAMATIALIGESVVHHTLTGIDTRSLFVAGSLGALIFITAITFQYVTGKIRRSTAELQAQAEHVAHLQKLARLIVERMRTGIIVLNQQDDIELINEAAQSLLNIKVGNNLSLSISDIPAVYEQLSQWRHSRDSKAGSTIINTQTGPTNELKISLANLELGKEEDTLVFIEDNRAIAQQAQQLKLASLGRLTASIAHEIRNPLSAISHASQLLSESPDIGAADYRLTDIISTHTKRVNQIIENILQVSRRRPTIPSTIELNDWVKNFLNEPVNKDLDILLASAHPSIFAQFDPSQLHQIINNLVDNAFRYAKSSDSPPVKIELGIDSTRKTPYLKVIDNGSGIAPENQKHIFEPFFTTENSGSGLGLFICKELCEANQAFITYRCDKESASCFTLHFAHPDKVQK</sequence>
<dbReference type="InterPro" id="IPR036097">
    <property type="entry name" value="HisK_dim/P_sf"/>
</dbReference>
<accession>A0ABT8TAZ7</accession>
<dbReference type="Pfam" id="PF02518">
    <property type="entry name" value="HATPase_c"/>
    <property type="match status" value="1"/>
</dbReference>
<feature type="transmembrane region" description="Helical" evidence="4">
    <location>
        <begin position="52"/>
        <end position="72"/>
    </location>
</feature>
<keyword evidence="4" id="KW-1133">Transmembrane helix</keyword>
<organism evidence="6 7">
    <name type="scientific">Gilvimarinus algae</name>
    <dbReference type="NCBI Taxonomy" id="3058037"/>
    <lineage>
        <taxon>Bacteria</taxon>
        <taxon>Pseudomonadati</taxon>
        <taxon>Pseudomonadota</taxon>
        <taxon>Gammaproteobacteria</taxon>
        <taxon>Cellvibrionales</taxon>
        <taxon>Cellvibrionaceae</taxon>
        <taxon>Gilvimarinus</taxon>
    </lineage>
</organism>
<dbReference type="EC" id="2.7.13.3" evidence="2"/>
<protein>
    <recommendedName>
        <fullName evidence="2">histidine kinase</fullName>
        <ecNumber evidence="2">2.7.13.3</ecNumber>
    </recommendedName>
</protein>
<evidence type="ECO:0000256" key="2">
    <source>
        <dbReference type="ARBA" id="ARBA00012438"/>
    </source>
</evidence>
<keyword evidence="6" id="KW-0067">ATP-binding</keyword>
<dbReference type="SMART" id="SM00388">
    <property type="entry name" value="HisKA"/>
    <property type="match status" value="1"/>
</dbReference>
<proteinExistence type="predicted"/>
<dbReference type="InterPro" id="IPR000014">
    <property type="entry name" value="PAS"/>
</dbReference>
<name>A0ABT8TAZ7_9GAMM</name>
<comment type="catalytic activity">
    <reaction evidence="1">
        <text>ATP + protein L-histidine = ADP + protein N-phospho-L-histidine.</text>
        <dbReference type="EC" id="2.7.13.3"/>
    </reaction>
</comment>
<dbReference type="InterPro" id="IPR003661">
    <property type="entry name" value="HisK_dim/P_dom"/>
</dbReference>
<dbReference type="SMART" id="SM00387">
    <property type="entry name" value="HATPase_c"/>
    <property type="match status" value="1"/>
</dbReference>
<feature type="transmembrane region" description="Helical" evidence="4">
    <location>
        <begin position="125"/>
        <end position="145"/>
    </location>
</feature>
<dbReference type="PANTHER" id="PTHR43065:SF52">
    <property type="entry name" value="SENSOR PROTEIN KINASE PILS"/>
    <property type="match status" value="1"/>
</dbReference>
<dbReference type="GO" id="GO:0005524">
    <property type="term" value="F:ATP binding"/>
    <property type="evidence" value="ECO:0007669"/>
    <property type="project" value="UniProtKB-KW"/>
</dbReference>
<keyword evidence="4" id="KW-0812">Transmembrane</keyword>
<feature type="transmembrane region" description="Helical" evidence="4">
    <location>
        <begin position="84"/>
        <end position="113"/>
    </location>
</feature>
<evidence type="ECO:0000256" key="1">
    <source>
        <dbReference type="ARBA" id="ARBA00000085"/>
    </source>
</evidence>
<feature type="transmembrane region" description="Helical" evidence="4">
    <location>
        <begin position="21"/>
        <end position="40"/>
    </location>
</feature>
<keyword evidence="7" id="KW-1185">Reference proteome</keyword>
<dbReference type="EMBL" id="JAULRT010000031">
    <property type="protein sequence ID" value="MDO3380800.1"/>
    <property type="molecule type" value="Genomic_DNA"/>
</dbReference>